<dbReference type="RefSeq" id="WP_346823736.1">
    <property type="nucleotide sequence ID" value="NZ_JBDKWZ010000018.1"/>
</dbReference>
<keyword evidence="4 8" id="KW-0812">Transmembrane</keyword>
<feature type="transmembrane region" description="Helical" evidence="8">
    <location>
        <begin position="76"/>
        <end position="98"/>
    </location>
</feature>
<evidence type="ECO:0000313" key="10">
    <source>
        <dbReference type="Proteomes" id="UP001403385"/>
    </source>
</evidence>
<comment type="caution">
    <text evidence="9">The sequence shown here is derived from an EMBL/GenBank/DDBJ whole genome shotgun (WGS) entry which is preliminary data.</text>
</comment>
<dbReference type="PANTHER" id="PTHR32024">
    <property type="entry name" value="TRK SYSTEM POTASSIUM UPTAKE PROTEIN TRKG-RELATED"/>
    <property type="match status" value="1"/>
</dbReference>
<feature type="transmembrane region" description="Helical" evidence="8">
    <location>
        <begin position="229"/>
        <end position="248"/>
    </location>
</feature>
<feature type="transmembrane region" description="Helical" evidence="8">
    <location>
        <begin position="157"/>
        <end position="177"/>
    </location>
</feature>
<dbReference type="AlphaFoldDB" id="A0AAW9SF06"/>
<comment type="subcellular location">
    <subcellularLocation>
        <location evidence="1">Cell membrane</location>
        <topology evidence="1">Multi-pass membrane protein</topology>
    </subcellularLocation>
</comment>
<evidence type="ECO:0000256" key="2">
    <source>
        <dbReference type="ARBA" id="ARBA00022448"/>
    </source>
</evidence>
<dbReference type="PANTHER" id="PTHR32024:SF1">
    <property type="entry name" value="KTR SYSTEM POTASSIUM UPTAKE PROTEIN B"/>
    <property type="match status" value="1"/>
</dbReference>
<evidence type="ECO:0000256" key="7">
    <source>
        <dbReference type="ARBA" id="ARBA00023136"/>
    </source>
</evidence>
<reference evidence="9 10" key="1">
    <citation type="submission" date="2024-04" db="EMBL/GenBank/DDBJ databases">
        <title>Novel genus in family Flammeovirgaceae.</title>
        <authorList>
            <person name="Nguyen T.H."/>
            <person name="Vuong T.Q."/>
            <person name="Le H."/>
            <person name="Kim S.-G."/>
        </authorList>
    </citation>
    <scope>NUCLEOTIDE SEQUENCE [LARGE SCALE GENOMIC DNA]</scope>
    <source>
        <strain evidence="9 10">JCM 23209</strain>
    </source>
</reference>
<gene>
    <name evidence="9" type="ORF">AAG747_23740</name>
</gene>
<organism evidence="9 10">
    <name type="scientific">Rapidithrix thailandica</name>
    <dbReference type="NCBI Taxonomy" id="413964"/>
    <lineage>
        <taxon>Bacteria</taxon>
        <taxon>Pseudomonadati</taxon>
        <taxon>Bacteroidota</taxon>
        <taxon>Cytophagia</taxon>
        <taxon>Cytophagales</taxon>
        <taxon>Flammeovirgaceae</taxon>
        <taxon>Rapidithrix</taxon>
    </lineage>
</organism>
<keyword evidence="5 8" id="KW-1133">Transmembrane helix</keyword>
<keyword evidence="3" id="KW-1003">Cell membrane</keyword>
<sequence length="441" mass="48248">MTTRLKNFLRYSKPERLIVLGYSLIILLGFLLLCLPICHKQPVAALDNLFIATSALSTTGLATVSVADNYNFLGELVILLLIQLGGIGYMSIGSFIILGRKKRLSETGVRLIQFDFSLPDKYPVLHFVKDVIIFSIVIEVLGALGLYFIFLENGVDNALWSAIFHSISAFCTAGFSLFNNSFEGYYDNFYLNAVISALSFAGAVGFIVFSDYYEYLLKPGKKITYTSKIILRFTLIVFVVAGMILLVSDEGLHGYPTEDKILLAFFQSMTALTTVGFNSYPIGNLLPSSLFLLTIVMFFGASPSGTGGGLKSTTITALYAQMMATLKGKREVTFLHRIIPNHRVRLAASNFFFYSTVLTLGILALLLTEKPDAFSLLFEATSALGTVGISTGITGELSVLGKLIIVALMFFGRIGPLSLGVAIMANKEEEKEEIVEEDLAI</sequence>
<feature type="transmembrane region" description="Helical" evidence="8">
    <location>
        <begin position="346"/>
        <end position="367"/>
    </location>
</feature>
<evidence type="ECO:0000313" key="9">
    <source>
        <dbReference type="EMBL" id="MEN7550954.1"/>
    </source>
</evidence>
<evidence type="ECO:0000256" key="8">
    <source>
        <dbReference type="SAM" id="Phobius"/>
    </source>
</evidence>
<name>A0AAW9SF06_9BACT</name>
<keyword evidence="6" id="KW-0406">Ion transport</keyword>
<dbReference type="InterPro" id="IPR003445">
    <property type="entry name" value="Cat_transpt"/>
</dbReference>
<dbReference type="EMBL" id="JBDKWZ010000018">
    <property type="protein sequence ID" value="MEN7550954.1"/>
    <property type="molecule type" value="Genomic_DNA"/>
</dbReference>
<protein>
    <submittedName>
        <fullName evidence="9">Potassium transporter TrkG</fullName>
    </submittedName>
</protein>
<dbReference type="Proteomes" id="UP001403385">
    <property type="component" value="Unassembled WGS sequence"/>
</dbReference>
<keyword evidence="7 8" id="KW-0472">Membrane</keyword>
<feature type="transmembrane region" description="Helical" evidence="8">
    <location>
        <begin position="260"/>
        <end position="279"/>
    </location>
</feature>
<feature type="transmembrane region" description="Helical" evidence="8">
    <location>
        <begin position="20"/>
        <end position="38"/>
    </location>
</feature>
<feature type="transmembrane region" description="Helical" evidence="8">
    <location>
        <begin position="131"/>
        <end position="151"/>
    </location>
</feature>
<feature type="transmembrane region" description="Helical" evidence="8">
    <location>
        <begin position="403"/>
        <end position="425"/>
    </location>
</feature>
<feature type="transmembrane region" description="Helical" evidence="8">
    <location>
        <begin position="189"/>
        <end position="209"/>
    </location>
</feature>
<accession>A0AAW9SF06</accession>
<evidence type="ECO:0000256" key="6">
    <source>
        <dbReference type="ARBA" id="ARBA00023065"/>
    </source>
</evidence>
<evidence type="ECO:0000256" key="4">
    <source>
        <dbReference type="ARBA" id="ARBA00022692"/>
    </source>
</evidence>
<evidence type="ECO:0000256" key="3">
    <source>
        <dbReference type="ARBA" id="ARBA00022475"/>
    </source>
</evidence>
<keyword evidence="10" id="KW-1185">Reference proteome</keyword>
<dbReference type="GO" id="GO:0005886">
    <property type="term" value="C:plasma membrane"/>
    <property type="evidence" value="ECO:0007669"/>
    <property type="project" value="UniProtKB-SubCell"/>
</dbReference>
<dbReference type="Pfam" id="PF02386">
    <property type="entry name" value="TrkH"/>
    <property type="match status" value="1"/>
</dbReference>
<dbReference type="GO" id="GO:0030001">
    <property type="term" value="P:metal ion transport"/>
    <property type="evidence" value="ECO:0007669"/>
    <property type="project" value="UniProtKB-ARBA"/>
</dbReference>
<dbReference type="GO" id="GO:0008324">
    <property type="term" value="F:monoatomic cation transmembrane transporter activity"/>
    <property type="evidence" value="ECO:0007669"/>
    <property type="project" value="InterPro"/>
</dbReference>
<keyword evidence="2" id="KW-0813">Transport</keyword>
<proteinExistence type="predicted"/>
<evidence type="ECO:0000256" key="1">
    <source>
        <dbReference type="ARBA" id="ARBA00004651"/>
    </source>
</evidence>
<evidence type="ECO:0000256" key="5">
    <source>
        <dbReference type="ARBA" id="ARBA00022989"/>
    </source>
</evidence>